<dbReference type="SMART" id="SM01114">
    <property type="entry name" value="CXC"/>
    <property type="match status" value="1"/>
</dbReference>
<dbReference type="EMBL" id="QGKV02000299">
    <property type="protein sequence ID" value="KAF3593035.1"/>
    <property type="molecule type" value="Genomic_DNA"/>
</dbReference>
<dbReference type="SUPFAM" id="SSF52540">
    <property type="entry name" value="P-loop containing nucleoside triphosphate hydrolases"/>
    <property type="match status" value="1"/>
</dbReference>
<dbReference type="Pfam" id="PF00225">
    <property type="entry name" value="Kinesin"/>
    <property type="match status" value="2"/>
</dbReference>
<dbReference type="InterPro" id="IPR033467">
    <property type="entry name" value="Tesmin/TSO1-like_CXC"/>
</dbReference>
<dbReference type="InterPro" id="IPR001752">
    <property type="entry name" value="Kinesin_motor_dom"/>
</dbReference>
<feature type="compositionally biased region" description="Basic and acidic residues" evidence="6">
    <location>
        <begin position="1146"/>
        <end position="1156"/>
    </location>
</feature>
<feature type="compositionally biased region" description="Basic residues" evidence="6">
    <location>
        <begin position="911"/>
        <end position="924"/>
    </location>
</feature>
<organism evidence="8 9">
    <name type="scientific">Brassica cretica</name>
    <name type="common">Mustard</name>
    <dbReference type="NCBI Taxonomy" id="69181"/>
    <lineage>
        <taxon>Eukaryota</taxon>
        <taxon>Viridiplantae</taxon>
        <taxon>Streptophyta</taxon>
        <taxon>Embryophyta</taxon>
        <taxon>Tracheophyta</taxon>
        <taxon>Spermatophyta</taxon>
        <taxon>Magnoliopsida</taxon>
        <taxon>eudicotyledons</taxon>
        <taxon>Gunneridae</taxon>
        <taxon>Pentapetalae</taxon>
        <taxon>rosids</taxon>
        <taxon>malvids</taxon>
        <taxon>Brassicales</taxon>
        <taxon>Brassicaceae</taxon>
        <taxon>Brassiceae</taxon>
        <taxon>Brassica</taxon>
    </lineage>
</organism>
<dbReference type="SMART" id="SM00129">
    <property type="entry name" value="KISc"/>
    <property type="match status" value="1"/>
</dbReference>
<feature type="compositionally biased region" description="Polar residues" evidence="6">
    <location>
        <begin position="1081"/>
        <end position="1111"/>
    </location>
</feature>
<feature type="binding site" evidence="4">
    <location>
        <begin position="85"/>
        <end position="92"/>
    </location>
    <ligand>
        <name>ATP</name>
        <dbReference type="ChEBI" id="CHEBI:30616"/>
    </ligand>
</feature>
<feature type="compositionally biased region" description="Basic and acidic residues" evidence="6">
    <location>
        <begin position="892"/>
        <end position="904"/>
    </location>
</feature>
<accession>A0ABQ7E9G8</accession>
<dbReference type="Pfam" id="PF25764">
    <property type="entry name" value="KIF21A_4th"/>
    <property type="match status" value="1"/>
</dbReference>
<keyword evidence="9" id="KW-1185">Reference proteome</keyword>
<feature type="region of interest" description="Disordered" evidence="6">
    <location>
        <begin position="1023"/>
        <end position="1156"/>
    </location>
</feature>
<evidence type="ECO:0000256" key="6">
    <source>
        <dbReference type="SAM" id="MobiDB-lite"/>
    </source>
</evidence>
<comment type="caution">
    <text evidence="4">Lacks conserved residue(s) required for the propagation of feature annotation.</text>
</comment>
<evidence type="ECO:0000256" key="3">
    <source>
        <dbReference type="ARBA" id="ARBA00023175"/>
    </source>
</evidence>
<feature type="compositionally biased region" description="Low complexity" evidence="6">
    <location>
        <begin position="991"/>
        <end position="1002"/>
    </location>
</feature>
<feature type="region of interest" description="Disordered" evidence="6">
    <location>
        <begin position="423"/>
        <end position="442"/>
    </location>
</feature>
<keyword evidence="3 4" id="KW-0505">Motor protein</keyword>
<feature type="compositionally biased region" description="Acidic residues" evidence="6">
    <location>
        <begin position="873"/>
        <end position="891"/>
    </location>
</feature>
<gene>
    <name evidence="8" type="ORF">DY000_02026285</name>
</gene>
<evidence type="ECO:0000313" key="8">
    <source>
        <dbReference type="EMBL" id="KAF3593035.1"/>
    </source>
</evidence>
<protein>
    <recommendedName>
        <fullName evidence="7">Kinesin motor domain-containing protein</fullName>
    </recommendedName>
</protein>
<feature type="region of interest" description="Disordered" evidence="6">
    <location>
        <begin position="991"/>
        <end position="1011"/>
    </location>
</feature>
<dbReference type="PROSITE" id="PS00411">
    <property type="entry name" value="KINESIN_MOTOR_1"/>
    <property type="match status" value="1"/>
</dbReference>
<evidence type="ECO:0000313" key="9">
    <source>
        <dbReference type="Proteomes" id="UP000266723"/>
    </source>
</evidence>
<keyword evidence="2 4" id="KW-0067">ATP-binding</keyword>
<keyword evidence="5" id="KW-0175">Coiled coil</keyword>
<comment type="caution">
    <text evidence="8">The sequence shown here is derived from an EMBL/GenBank/DDBJ whole genome shotgun (WGS) entry which is preliminary data.</text>
</comment>
<dbReference type="InterPro" id="IPR027640">
    <property type="entry name" value="Kinesin-like_fam"/>
</dbReference>
<dbReference type="InterPro" id="IPR027417">
    <property type="entry name" value="P-loop_NTPase"/>
</dbReference>
<evidence type="ECO:0000256" key="1">
    <source>
        <dbReference type="ARBA" id="ARBA00022741"/>
    </source>
</evidence>
<feature type="compositionally biased region" description="Polar residues" evidence="6">
    <location>
        <begin position="678"/>
        <end position="690"/>
    </location>
</feature>
<dbReference type="PROSITE" id="PS50067">
    <property type="entry name" value="KINESIN_MOTOR_2"/>
    <property type="match status" value="2"/>
</dbReference>
<evidence type="ECO:0000256" key="4">
    <source>
        <dbReference type="PROSITE-ProRule" id="PRU00283"/>
    </source>
</evidence>
<feature type="region of interest" description="Disordered" evidence="6">
    <location>
        <begin position="852"/>
        <end position="949"/>
    </location>
</feature>
<feature type="region of interest" description="Disordered" evidence="6">
    <location>
        <begin position="670"/>
        <end position="690"/>
    </location>
</feature>
<comment type="similarity">
    <text evidence="4">Belongs to the TRAFAC class myosin-kinesin ATPase superfamily. Kinesin family.</text>
</comment>
<dbReference type="InterPro" id="IPR019821">
    <property type="entry name" value="Kinesin_motor_CS"/>
</dbReference>
<reference evidence="8 9" key="1">
    <citation type="journal article" date="2020" name="BMC Genomics">
        <title>Intraspecific diversification of the crop wild relative Brassica cretica Lam. using demographic model selection.</title>
        <authorList>
            <person name="Kioukis A."/>
            <person name="Michalopoulou V.A."/>
            <person name="Briers L."/>
            <person name="Pirintsos S."/>
            <person name="Studholme D.J."/>
            <person name="Pavlidis P."/>
            <person name="Sarris P.F."/>
        </authorList>
    </citation>
    <scope>NUCLEOTIDE SEQUENCE [LARGE SCALE GENOMIC DNA]</scope>
    <source>
        <strain evidence="9">cv. PFS-1207/04</strain>
    </source>
</reference>
<keyword evidence="1 4" id="KW-0547">Nucleotide-binding</keyword>
<evidence type="ECO:0000259" key="7">
    <source>
        <dbReference type="PROSITE" id="PS50067"/>
    </source>
</evidence>
<feature type="compositionally biased region" description="Low complexity" evidence="6">
    <location>
        <begin position="1135"/>
        <end position="1145"/>
    </location>
</feature>
<proteinExistence type="inferred from homology"/>
<feature type="compositionally biased region" description="Basic and acidic residues" evidence="6">
    <location>
        <begin position="855"/>
        <end position="872"/>
    </location>
</feature>
<feature type="domain" description="Kinesin motor" evidence="7">
    <location>
        <begin position="140"/>
        <end position="278"/>
    </location>
</feature>
<feature type="coiled-coil region" evidence="5">
    <location>
        <begin position="708"/>
        <end position="742"/>
    </location>
</feature>
<dbReference type="PRINTS" id="PR00380">
    <property type="entry name" value="KINESINHEAVY"/>
</dbReference>
<feature type="domain" description="Kinesin motor" evidence="7">
    <location>
        <begin position="6"/>
        <end position="115"/>
    </location>
</feature>
<dbReference type="Gene3D" id="3.40.850.10">
    <property type="entry name" value="Kinesin motor domain"/>
    <property type="match status" value="2"/>
</dbReference>
<sequence>MEAAECVKVAVNIRPLITPELLNGCTDCITVVPKEPQVHIGSHTFTYDFVFGNAGLPCLEIYDHCCAPLVDALFKGYNATVLAYGQTGSGKTYTMGTNYSGDGANCGIIPKIFKEEVFDLLDSNSPALLKNDGAFFSSYSRSHAIFTITLEQKKISSSSSTMTEDAGDDILCAKLHLVDLAGSERAKRTGADGMRLKEGIHINKGLLALGNVISALGDERKRKEGGHVPYRDSKLTRLLQDSLGGNSKTVMIACVSPADTNAEETLNTLKYANRARNIQNKAVINRDPAAAQMQRMRSQIEQLQTELLFYRGDSGAFDELQILKHKVALLETSNRELQNELQERRVACEHFSKRAYDAQVEKDKLIMKIESVRNGKSLDEIESCQDEDVGLINKYVSKIQELEGELLHVKSLKKVSNYKYSESIDSHEDGPRSSNVLFPSSNESSDCEDKVIDVTDEVEFQEKELEHCSLQEKLDMELKELDKRLEEKEAEMKRYSSGGTSVLKQHYEKKVHELEQEKRALQREIEGLRQNLASIPSAPGDGAQKLKESYLQKLNTLETQVSELKKKQDAQAQLLRQKQKSDDAARKLQDEIHRIKSQKVQLQQKIKQESEQFRAWKASREKEVMQLKKEGRRNEYEMHKLMALNQKQKLVLQRKTEEASQATKRLKELLENRKASSRETLSGASANGPGTQALMQAIEHEIEVTVRVHEVRSEYERQMEERARMAKEVARLREENELLKNAKISVDDDTMSPGARNSRIFALENMLATSSNTLVSMASQLSEAEERERVFGGRGREADCREKDVLIRDLKEKIVKFSSFVRYLEIQKADLAHQVKAQASELIKRSAEENLNNEHSLKKQEARNSVIVHEDMDTSDSDDSDHEREDPDLDDEWKPEQESERESEQESVIKLNRKRNFKVGRRRSSVVPRRSYEENLDSPSDEAVKPTSTSDVCCTCSKSSSCKTMKCQCRATKGSCGPSCGCSSVKCSNRNANEKQNNNSESSQEEEQQVLASRGALLLQNALADKPVEETNDGEGTRTRRKPLSDIGNTTGKTNVPKPMKRRKWRKPLLQLVVDPPPATTRPTSSQEPSDSGEANNTKLKLPRSMTSKGSNMLRERNADQSGGESVGNGGFVQSSSGGASGSTTSDEKENHTRRI</sequence>
<dbReference type="InterPro" id="IPR036961">
    <property type="entry name" value="Kinesin_motor_dom_sf"/>
</dbReference>
<feature type="coiled-coil region" evidence="5">
    <location>
        <begin position="471"/>
        <end position="612"/>
    </location>
</feature>
<name>A0ABQ7E9G8_BRACR</name>
<dbReference type="PANTHER" id="PTHR47969">
    <property type="entry name" value="CHROMOSOME-ASSOCIATED KINESIN KIF4A-RELATED"/>
    <property type="match status" value="1"/>
</dbReference>
<feature type="compositionally biased region" description="Polar residues" evidence="6">
    <location>
        <begin position="432"/>
        <end position="442"/>
    </location>
</feature>
<dbReference type="Proteomes" id="UP000266723">
    <property type="component" value="Unassembled WGS sequence"/>
</dbReference>
<evidence type="ECO:0000256" key="2">
    <source>
        <dbReference type="ARBA" id="ARBA00022840"/>
    </source>
</evidence>
<dbReference type="PANTHER" id="PTHR47969:SF6">
    <property type="entry name" value="KINESIN-LIKE PROTEIN KIN-4C"/>
    <property type="match status" value="1"/>
</dbReference>
<feature type="coiled-coil region" evidence="5">
    <location>
        <begin position="293"/>
        <end position="347"/>
    </location>
</feature>
<evidence type="ECO:0000256" key="5">
    <source>
        <dbReference type="SAM" id="Coils"/>
    </source>
</evidence>